<dbReference type="InterPro" id="IPR029063">
    <property type="entry name" value="SAM-dependent_MTases_sf"/>
</dbReference>
<dbReference type="PANTHER" id="PTHR14614:SF132">
    <property type="entry name" value="PROTEIN-LYSINE METHYLTRANSFERASE C42C1.13"/>
    <property type="match status" value="1"/>
</dbReference>
<proteinExistence type="predicted"/>
<name>A0A250XJA6_9CHLO</name>
<comment type="caution">
    <text evidence="1">The sequence shown here is derived from an EMBL/GenBank/DDBJ whole genome shotgun (WGS) entry which is preliminary data.</text>
</comment>
<reference evidence="1 2" key="1">
    <citation type="submission" date="2017-08" db="EMBL/GenBank/DDBJ databases">
        <title>Acidophilic green algal genome provides insights into adaptation to an acidic environment.</title>
        <authorList>
            <person name="Hirooka S."/>
            <person name="Hirose Y."/>
            <person name="Kanesaki Y."/>
            <person name="Higuchi S."/>
            <person name="Fujiwara T."/>
            <person name="Onuma R."/>
            <person name="Era A."/>
            <person name="Ohbayashi R."/>
            <person name="Uzuka A."/>
            <person name="Nozaki H."/>
            <person name="Yoshikawa H."/>
            <person name="Miyagishima S.Y."/>
        </authorList>
    </citation>
    <scope>NUCLEOTIDE SEQUENCE [LARGE SCALE GENOMIC DNA]</scope>
    <source>
        <strain evidence="1 2">NIES-2499</strain>
    </source>
</reference>
<keyword evidence="2" id="KW-1185">Reference proteome</keyword>
<dbReference type="EMBL" id="BEGY01000093">
    <property type="protein sequence ID" value="GAX83165.1"/>
    <property type="molecule type" value="Genomic_DNA"/>
</dbReference>
<dbReference type="InterPro" id="IPR019410">
    <property type="entry name" value="Methyltransf_16"/>
</dbReference>
<dbReference type="Gene3D" id="3.40.50.150">
    <property type="entry name" value="Vaccinia Virus protein VP39"/>
    <property type="match status" value="1"/>
</dbReference>
<evidence type="ECO:0000313" key="2">
    <source>
        <dbReference type="Proteomes" id="UP000232323"/>
    </source>
</evidence>
<dbReference type="PANTHER" id="PTHR14614">
    <property type="entry name" value="HEPATOCELLULAR CARCINOMA-ASSOCIATED ANTIGEN"/>
    <property type="match status" value="1"/>
</dbReference>
<dbReference type="STRING" id="1157962.A0A250XJA6"/>
<dbReference type="AlphaFoldDB" id="A0A250XJA6"/>
<sequence>MKAYAERCIPALAKGERDKDPFWCRPWPSGLALADHILRNPSLVKGKRVIELGAGVGSPGIAAALSGAYEVVVTDREPLALRCAALSAQASGVLQPASIVTGSGLKQDALSFALESSSQPSMEVTRCVPTGSETLSFGNHDPCAQLPGAPVSLQLFRSVVRETEAVIEGKDVVSSPGQHKQLFSCELLDWSQPVPEHLLGRFDLILATDVLYEHFSVPMLARVVSALSARAGQGNTANVLGPDLSGEMGEPSVTRVPNLVQTTTQDEGRGVSKLLLVEYPDRYPSNLRNMQTLLQEPAVNLHLEGILDYETALPCFTNEMLDIDVGSPLHPVIRTHFITFTETIPS</sequence>
<dbReference type="Pfam" id="PF10294">
    <property type="entry name" value="Methyltransf_16"/>
    <property type="match status" value="2"/>
</dbReference>
<organism evidence="1 2">
    <name type="scientific">Chlamydomonas eustigma</name>
    <dbReference type="NCBI Taxonomy" id="1157962"/>
    <lineage>
        <taxon>Eukaryota</taxon>
        <taxon>Viridiplantae</taxon>
        <taxon>Chlorophyta</taxon>
        <taxon>core chlorophytes</taxon>
        <taxon>Chlorophyceae</taxon>
        <taxon>CS clade</taxon>
        <taxon>Chlamydomonadales</taxon>
        <taxon>Chlamydomonadaceae</taxon>
        <taxon>Chlamydomonas</taxon>
    </lineage>
</organism>
<dbReference type="OrthoDB" id="413520at2759"/>
<dbReference type="Proteomes" id="UP000232323">
    <property type="component" value="Unassembled WGS sequence"/>
</dbReference>
<accession>A0A250XJA6</accession>
<evidence type="ECO:0000313" key="1">
    <source>
        <dbReference type="EMBL" id="GAX83165.1"/>
    </source>
</evidence>
<dbReference type="SUPFAM" id="SSF53335">
    <property type="entry name" value="S-adenosyl-L-methionine-dependent methyltransferases"/>
    <property type="match status" value="1"/>
</dbReference>
<protein>
    <submittedName>
        <fullName evidence="1">Uncharacterized protein</fullName>
    </submittedName>
</protein>
<gene>
    <name evidence="1" type="ORF">CEUSTIGMA_g10591.t1</name>
</gene>